<dbReference type="InterPro" id="IPR036890">
    <property type="entry name" value="HATPase_C_sf"/>
</dbReference>
<comment type="catalytic activity">
    <reaction evidence="1">
        <text>ATP + protein L-histidine = ADP + protein N-phospho-L-histidine.</text>
        <dbReference type="EC" id="2.7.13.3"/>
    </reaction>
</comment>
<evidence type="ECO:0000259" key="11">
    <source>
        <dbReference type="PROSITE" id="PS50109"/>
    </source>
</evidence>
<dbReference type="CDD" id="cd00082">
    <property type="entry name" value="HisKA"/>
    <property type="match status" value="1"/>
</dbReference>
<keyword evidence="14" id="KW-1185">Reference proteome</keyword>
<dbReference type="InterPro" id="IPR003661">
    <property type="entry name" value="HisK_dim/P_dom"/>
</dbReference>
<protein>
    <recommendedName>
        <fullName evidence="3">histidine kinase</fullName>
        <ecNumber evidence="3">2.7.13.3</ecNumber>
    </recommendedName>
</protein>
<dbReference type="GO" id="GO:0005886">
    <property type="term" value="C:plasma membrane"/>
    <property type="evidence" value="ECO:0007669"/>
    <property type="project" value="TreeGrafter"/>
</dbReference>
<comment type="subcellular location">
    <subcellularLocation>
        <location evidence="2">Membrane</location>
    </subcellularLocation>
</comment>
<keyword evidence="4" id="KW-0597">Phosphoprotein</keyword>
<reference evidence="14 15" key="2">
    <citation type="submission" date="2019-06" db="EMBL/GenBank/DDBJ databases">
        <title>Co-occurence of chitin degradation, pigmentation and bioactivity in marine Pseudoalteromonas.</title>
        <authorList>
            <person name="Sonnenschein E.C."/>
            <person name="Bech P.K."/>
        </authorList>
    </citation>
    <scope>NUCLEOTIDE SEQUENCE [LARGE SCALE GENOMIC DNA]</scope>
    <source>
        <strain evidence="15">S2231</strain>
        <strain evidence="14">S2233</strain>
    </source>
</reference>
<dbReference type="Proteomes" id="UP000305730">
    <property type="component" value="Unassembled WGS sequence"/>
</dbReference>
<dbReference type="SUPFAM" id="SSF47384">
    <property type="entry name" value="Homodimeric domain of signal transducing histidine kinase"/>
    <property type="match status" value="1"/>
</dbReference>
<evidence type="ECO:0000313" key="12">
    <source>
        <dbReference type="EMBL" id="TMP40453.1"/>
    </source>
</evidence>
<comment type="caution">
    <text evidence="13">The sequence shown here is derived from an EMBL/GenBank/DDBJ whole genome shotgun (WGS) entry which is preliminary data.</text>
</comment>
<dbReference type="RefSeq" id="WP_138598124.1">
    <property type="nucleotide sequence ID" value="NZ_PNCK01000077.1"/>
</dbReference>
<organism evidence="13 15">
    <name type="scientific">Pseudoalteromonas citrea</name>
    <dbReference type="NCBI Taxonomy" id="43655"/>
    <lineage>
        <taxon>Bacteria</taxon>
        <taxon>Pseudomonadati</taxon>
        <taxon>Pseudomonadota</taxon>
        <taxon>Gammaproteobacteria</taxon>
        <taxon>Alteromonadales</taxon>
        <taxon>Pseudoalteromonadaceae</taxon>
        <taxon>Pseudoalteromonas</taxon>
    </lineage>
</organism>
<evidence type="ECO:0000256" key="6">
    <source>
        <dbReference type="ARBA" id="ARBA00022692"/>
    </source>
</evidence>
<gene>
    <name evidence="13" type="ORF">CWB96_20245</name>
    <name evidence="12" type="ORF">CWB97_18400</name>
</gene>
<evidence type="ECO:0000256" key="10">
    <source>
        <dbReference type="SAM" id="Phobius"/>
    </source>
</evidence>
<keyword evidence="5" id="KW-0808">Transferase</keyword>
<dbReference type="Proteomes" id="UP000307706">
    <property type="component" value="Unassembled WGS sequence"/>
</dbReference>
<dbReference type="SMART" id="SM00387">
    <property type="entry name" value="HATPase_c"/>
    <property type="match status" value="1"/>
</dbReference>
<dbReference type="Gene3D" id="3.30.565.10">
    <property type="entry name" value="Histidine kinase-like ATPase, C-terminal domain"/>
    <property type="match status" value="1"/>
</dbReference>
<evidence type="ECO:0000256" key="9">
    <source>
        <dbReference type="ARBA" id="ARBA00023136"/>
    </source>
</evidence>
<feature type="transmembrane region" description="Helical" evidence="10">
    <location>
        <begin position="159"/>
        <end position="185"/>
    </location>
</feature>
<dbReference type="InterPro" id="IPR050428">
    <property type="entry name" value="TCS_sensor_his_kinase"/>
</dbReference>
<dbReference type="EMBL" id="PNCL01000139">
    <property type="protein sequence ID" value="TMP53914.1"/>
    <property type="molecule type" value="Genomic_DNA"/>
</dbReference>
<dbReference type="Pfam" id="PF02518">
    <property type="entry name" value="HATPase_c"/>
    <property type="match status" value="1"/>
</dbReference>
<feature type="domain" description="Histidine kinase" evidence="11">
    <location>
        <begin position="247"/>
        <end position="460"/>
    </location>
</feature>
<dbReference type="InterPro" id="IPR036097">
    <property type="entry name" value="HisK_dim/P_sf"/>
</dbReference>
<dbReference type="AlphaFoldDB" id="A0A5S3XIU1"/>
<keyword evidence="8 10" id="KW-1133">Transmembrane helix</keyword>
<dbReference type="InterPro" id="IPR003594">
    <property type="entry name" value="HATPase_dom"/>
</dbReference>
<dbReference type="EMBL" id="PNCK01000077">
    <property type="protein sequence ID" value="TMP40453.1"/>
    <property type="molecule type" value="Genomic_DNA"/>
</dbReference>
<dbReference type="PANTHER" id="PTHR45436:SF8">
    <property type="entry name" value="HISTIDINE KINASE"/>
    <property type="match status" value="1"/>
</dbReference>
<dbReference type="PROSITE" id="PS50109">
    <property type="entry name" value="HIS_KIN"/>
    <property type="match status" value="1"/>
</dbReference>
<proteinExistence type="predicted"/>
<evidence type="ECO:0000256" key="3">
    <source>
        <dbReference type="ARBA" id="ARBA00012438"/>
    </source>
</evidence>
<keyword evidence="9 10" id="KW-0472">Membrane</keyword>
<dbReference type="InterPro" id="IPR004358">
    <property type="entry name" value="Sig_transdc_His_kin-like_C"/>
</dbReference>
<evidence type="ECO:0000313" key="13">
    <source>
        <dbReference type="EMBL" id="TMP53914.1"/>
    </source>
</evidence>
<dbReference type="SMART" id="SM00388">
    <property type="entry name" value="HisKA"/>
    <property type="match status" value="1"/>
</dbReference>
<evidence type="ECO:0000256" key="8">
    <source>
        <dbReference type="ARBA" id="ARBA00022989"/>
    </source>
</evidence>
<dbReference type="EC" id="2.7.13.3" evidence="3"/>
<evidence type="ECO:0000256" key="4">
    <source>
        <dbReference type="ARBA" id="ARBA00022553"/>
    </source>
</evidence>
<name>A0A5S3XIU1_9GAMM</name>
<evidence type="ECO:0000256" key="7">
    <source>
        <dbReference type="ARBA" id="ARBA00022777"/>
    </source>
</evidence>
<dbReference type="Gene3D" id="1.10.287.130">
    <property type="match status" value="1"/>
</dbReference>
<dbReference type="OrthoDB" id="9804645at2"/>
<accession>A0A5S3XIU1</accession>
<dbReference type="GO" id="GO:0000155">
    <property type="term" value="F:phosphorelay sensor kinase activity"/>
    <property type="evidence" value="ECO:0007669"/>
    <property type="project" value="InterPro"/>
</dbReference>
<evidence type="ECO:0000313" key="15">
    <source>
        <dbReference type="Proteomes" id="UP000307706"/>
    </source>
</evidence>
<evidence type="ECO:0000256" key="5">
    <source>
        <dbReference type="ARBA" id="ARBA00022679"/>
    </source>
</evidence>
<feature type="transmembrane region" description="Helical" evidence="10">
    <location>
        <begin position="17"/>
        <end position="35"/>
    </location>
</feature>
<reference evidence="13" key="3">
    <citation type="submission" date="2019-09" db="EMBL/GenBank/DDBJ databases">
        <title>Co-occurence of chitin degradation, pigmentation and bioactivity in marine Pseudoalteromonas.</title>
        <authorList>
            <person name="Sonnenschein E.C."/>
            <person name="Bech P.K."/>
        </authorList>
    </citation>
    <scope>NUCLEOTIDE SEQUENCE</scope>
    <source>
        <strain evidence="13">S2231</strain>
        <strain evidence="12">S2233</strain>
    </source>
</reference>
<dbReference type="PANTHER" id="PTHR45436">
    <property type="entry name" value="SENSOR HISTIDINE KINASE YKOH"/>
    <property type="match status" value="1"/>
</dbReference>
<reference evidence="13 15" key="1">
    <citation type="submission" date="2017-12" db="EMBL/GenBank/DDBJ databases">
        <authorList>
            <person name="Paulsen S."/>
            <person name="Gram L.K."/>
        </authorList>
    </citation>
    <scope>NUCLEOTIDE SEQUENCE [LARGE SCALE GENOMIC DNA]</scope>
    <source>
        <strain evidence="13 15">S2231</strain>
        <strain evidence="12">S2233</strain>
    </source>
</reference>
<dbReference type="SUPFAM" id="SSF55874">
    <property type="entry name" value="ATPase domain of HSP90 chaperone/DNA topoisomerase II/histidine kinase"/>
    <property type="match status" value="1"/>
</dbReference>
<evidence type="ECO:0000256" key="1">
    <source>
        <dbReference type="ARBA" id="ARBA00000085"/>
    </source>
</evidence>
<sequence>MSLFKAFAATPVIKRTLVLWFTISIIISTISTIALQQIKAEQVNELLELRSDLHVLFDEEGLTAVLEEYALQDYPIWHKQESDSRFDEEELLFALYRDSTLLLGSTELAKNRSTSPQWTVYNSHIDEPQQALSLYFSLNDTYALSILQRQDDHYQTARALVIGIVSWFIALTLIPIFIVIAIAHFTHSQRVLHIKHALLKVAKSPDSERINIDNPKSDSLTELIISINHMLDDIADLHKTMKTMSVGIAHDLKTPLTRVANRLHSMQQDIVNPDSLSTHLEKASSDLNSVITTFNNLVRLNAIESGQHKQGFKKIDLSALSLDLAQSYEPVFIDSGRTLEISIVNDVMCLADVDLINQLICNLLENALDYSHPHAHVWIRLQNHTNGALLQIGDNGPGIAMNDRAHVFDKFYRADVSRAKPGNGLGLSIVLAICTVHDAHIQLLNNQKGAVFNIELPLLSQ</sequence>
<dbReference type="CDD" id="cd00075">
    <property type="entry name" value="HATPase"/>
    <property type="match status" value="1"/>
</dbReference>
<dbReference type="InterPro" id="IPR005467">
    <property type="entry name" value="His_kinase_dom"/>
</dbReference>
<keyword evidence="7" id="KW-0418">Kinase</keyword>
<dbReference type="PRINTS" id="PR00344">
    <property type="entry name" value="BCTRLSENSOR"/>
</dbReference>
<evidence type="ECO:0000256" key="2">
    <source>
        <dbReference type="ARBA" id="ARBA00004370"/>
    </source>
</evidence>
<evidence type="ECO:0000313" key="14">
    <source>
        <dbReference type="Proteomes" id="UP000305730"/>
    </source>
</evidence>
<keyword evidence="6 10" id="KW-0812">Transmembrane</keyword>